<evidence type="ECO:0000313" key="3">
    <source>
        <dbReference type="Proteomes" id="UP000198287"/>
    </source>
</evidence>
<dbReference type="OMA" id="WFYIRIS"/>
<dbReference type="OrthoDB" id="10394043at2759"/>
<feature type="transmembrane region" description="Helical" evidence="1">
    <location>
        <begin position="106"/>
        <end position="124"/>
    </location>
</feature>
<name>A0A226EMI0_FOLCA</name>
<dbReference type="Proteomes" id="UP000198287">
    <property type="component" value="Unassembled WGS sequence"/>
</dbReference>
<organism evidence="2 3">
    <name type="scientific">Folsomia candida</name>
    <name type="common">Springtail</name>
    <dbReference type="NCBI Taxonomy" id="158441"/>
    <lineage>
        <taxon>Eukaryota</taxon>
        <taxon>Metazoa</taxon>
        <taxon>Ecdysozoa</taxon>
        <taxon>Arthropoda</taxon>
        <taxon>Hexapoda</taxon>
        <taxon>Collembola</taxon>
        <taxon>Entomobryomorpha</taxon>
        <taxon>Isotomoidea</taxon>
        <taxon>Isotomidae</taxon>
        <taxon>Proisotominae</taxon>
        <taxon>Folsomia</taxon>
    </lineage>
</organism>
<evidence type="ECO:0000313" key="2">
    <source>
        <dbReference type="EMBL" id="OXA58408.1"/>
    </source>
</evidence>
<accession>A0A226EMI0</accession>
<proteinExistence type="predicted"/>
<keyword evidence="1" id="KW-0812">Transmembrane</keyword>
<evidence type="ECO:0000256" key="1">
    <source>
        <dbReference type="SAM" id="Phobius"/>
    </source>
</evidence>
<dbReference type="AlphaFoldDB" id="A0A226EMI0"/>
<gene>
    <name evidence="2" type="ORF">Fcan01_07777</name>
</gene>
<sequence length="177" mass="20304">MKLCTGASWEGGLTLIAFIDITLATISVIASAALFTVPGLYNTVQEIFYEFGDYQSPDELQFTVWAIFITLLIVSSLIYLAIEVVLFLTLREATSNRSYSLCHKWFYIRISLLIFSIAFSIYRISVLEYSPYDAVFEPLKFYRAIELVFVSNFMSEIKREQKGLSRQIIEQIIRSSV</sequence>
<keyword evidence="1" id="KW-1133">Transmembrane helix</keyword>
<reference evidence="2 3" key="1">
    <citation type="submission" date="2015-12" db="EMBL/GenBank/DDBJ databases">
        <title>The genome of Folsomia candida.</title>
        <authorList>
            <person name="Faddeeva A."/>
            <person name="Derks M.F."/>
            <person name="Anvar Y."/>
            <person name="Smit S."/>
            <person name="Van Straalen N."/>
            <person name="Roelofs D."/>
        </authorList>
    </citation>
    <scope>NUCLEOTIDE SEQUENCE [LARGE SCALE GENOMIC DNA]</scope>
    <source>
        <strain evidence="2 3">VU population</strain>
        <tissue evidence="2">Whole body</tissue>
    </source>
</reference>
<feature type="transmembrane region" description="Helical" evidence="1">
    <location>
        <begin position="62"/>
        <end position="86"/>
    </location>
</feature>
<feature type="transmembrane region" description="Helical" evidence="1">
    <location>
        <begin position="12"/>
        <end position="35"/>
    </location>
</feature>
<keyword evidence="1" id="KW-0472">Membrane</keyword>
<protein>
    <submittedName>
        <fullName evidence="2">Uncharacterized protein</fullName>
    </submittedName>
</protein>
<comment type="caution">
    <text evidence="2">The sequence shown here is derived from an EMBL/GenBank/DDBJ whole genome shotgun (WGS) entry which is preliminary data.</text>
</comment>
<keyword evidence="3" id="KW-1185">Reference proteome</keyword>
<dbReference type="EMBL" id="LNIX01000003">
    <property type="protein sequence ID" value="OXA58408.1"/>
    <property type="molecule type" value="Genomic_DNA"/>
</dbReference>